<name>A0A1H8RC28_9FIRM</name>
<dbReference type="PANTHER" id="PTHR15032:SF4">
    <property type="entry name" value="N-ACYL-PHOSPHATIDYLETHANOLAMINE-HYDROLYZING PHOSPHOLIPASE D"/>
    <property type="match status" value="1"/>
</dbReference>
<dbReference type="Gene3D" id="3.60.15.10">
    <property type="entry name" value="Ribonuclease Z/Hydroxyacylglutathione hydrolase-like"/>
    <property type="match status" value="1"/>
</dbReference>
<feature type="transmembrane region" description="Helical" evidence="1">
    <location>
        <begin position="6"/>
        <end position="24"/>
    </location>
</feature>
<evidence type="ECO:0000256" key="1">
    <source>
        <dbReference type="SAM" id="Phobius"/>
    </source>
</evidence>
<feature type="domain" description="Metallo-beta-lactamase" evidence="2">
    <location>
        <begin position="120"/>
        <end position="315"/>
    </location>
</feature>
<dbReference type="AlphaFoldDB" id="A0A1H8RC28"/>
<dbReference type="OrthoDB" id="9805728at2"/>
<keyword evidence="1" id="KW-0472">Membrane</keyword>
<proteinExistence type="predicted"/>
<dbReference type="InterPro" id="IPR024884">
    <property type="entry name" value="NAPE-PLD"/>
</dbReference>
<dbReference type="EMBL" id="FODY01000003">
    <property type="protein sequence ID" value="SEO63694.1"/>
    <property type="molecule type" value="Genomic_DNA"/>
</dbReference>
<dbReference type="PANTHER" id="PTHR15032">
    <property type="entry name" value="N-ACYL-PHOSPHATIDYLETHANOLAMINE-HYDROLYZING PHOSPHOLIPASE D"/>
    <property type="match status" value="1"/>
</dbReference>
<dbReference type="GO" id="GO:0070290">
    <property type="term" value="F:N-acylphosphatidylethanolamine-specific phospholipase D activity"/>
    <property type="evidence" value="ECO:0007669"/>
    <property type="project" value="InterPro"/>
</dbReference>
<dbReference type="STRING" id="112903.SAMN04490178_103231"/>
<keyword evidence="4" id="KW-1185">Reference proteome</keyword>
<gene>
    <name evidence="3" type="ORF">SAMN04490178_103231</name>
</gene>
<evidence type="ECO:0000259" key="2">
    <source>
        <dbReference type="Pfam" id="PF12706"/>
    </source>
</evidence>
<protein>
    <submittedName>
        <fullName evidence="3">L-ascorbate metabolism protein UlaG, beta-lactamase superfamily</fullName>
    </submittedName>
</protein>
<organism evidence="3 4">
    <name type="scientific">Propionispora vibrioides</name>
    <dbReference type="NCBI Taxonomy" id="112903"/>
    <lineage>
        <taxon>Bacteria</taxon>
        <taxon>Bacillati</taxon>
        <taxon>Bacillota</taxon>
        <taxon>Negativicutes</taxon>
        <taxon>Selenomonadales</taxon>
        <taxon>Sporomusaceae</taxon>
        <taxon>Propionispora</taxon>
    </lineage>
</organism>
<dbReference type="SUPFAM" id="SSF56281">
    <property type="entry name" value="Metallo-hydrolase/oxidoreductase"/>
    <property type="match status" value="1"/>
</dbReference>
<dbReference type="GO" id="GO:0008270">
    <property type="term" value="F:zinc ion binding"/>
    <property type="evidence" value="ECO:0007669"/>
    <property type="project" value="InterPro"/>
</dbReference>
<dbReference type="InterPro" id="IPR001279">
    <property type="entry name" value="Metallo-B-lactamas"/>
</dbReference>
<sequence>MGKELVILFLLMSGGVAAFIWLYLRQPQFGRLPAGSYLKKLEASSHYVNGQFKNLLPTPMLVEDTSLISSLAKFVLAQRERPVPNEPVPSAKVDLLTLDSRQDMVIWLGHSSYFLQLGGRRILIDPVFSSYASPVSLVNRAFAGANPYAPDDMPGIDCLLISHDHWDHLDYPTVMALQSKIGQIVCPLGVGGYFSQWGFAPECIHEGDWFDRVEVAEDLAVELLPARHFSGRLLTRNRTLWAGFALLAAQRRVYYSGDGGYGPHLREIGDRFGGFDLAIMENGQYDQRWRYIHMLPEEVAQAAVDIRARAVLPGHTAKFALANHPWDEPFRRITAASQDKPYRLLTPVIGQPVLLDDKEQPFSHWWETIR</sequence>
<dbReference type="Pfam" id="PF12706">
    <property type="entry name" value="Lactamase_B_2"/>
    <property type="match status" value="1"/>
</dbReference>
<evidence type="ECO:0000313" key="3">
    <source>
        <dbReference type="EMBL" id="SEO63694.1"/>
    </source>
</evidence>
<dbReference type="Proteomes" id="UP000198847">
    <property type="component" value="Unassembled WGS sequence"/>
</dbReference>
<reference evidence="3 4" key="1">
    <citation type="submission" date="2016-10" db="EMBL/GenBank/DDBJ databases">
        <authorList>
            <person name="de Groot N.N."/>
        </authorList>
    </citation>
    <scope>NUCLEOTIDE SEQUENCE [LARGE SCALE GENOMIC DNA]</scope>
    <source>
        <strain evidence="3 4">DSM 13305</strain>
    </source>
</reference>
<keyword evidence="1" id="KW-0812">Transmembrane</keyword>
<keyword evidence="1" id="KW-1133">Transmembrane helix</keyword>
<evidence type="ECO:0000313" key="4">
    <source>
        <dbReference type="Proteomes" id="UP000198847"/>
    </source>
</evidence>
<dbReference type="InterPro" id="IPR036866">
    <property type="entry name" value="RibonucZ/Hydroxyglut_hydro"/>
</dbReference>
<dbReference type="GO" id="GO:0005737">
    <property type="term" value="C:cytoplasm"/>
    <property type="evidence" value="ECO:0007669"/>
    <property type="project" value="TreeGrafter"/>
</dbReference>
<dbReference type="RefSeq" id="WP_091744196.1">
    <property type="nucleotide sequence ID" value="NZ_FODY01000003.1"/>
</dbReference>
<dbReference type="PIRSF" id="PIRSF038896">
    <property type="entry name" value="NAPE-PLD"/>
    <property type="match status" value="1"/>
</dbReference>
<accession>A0A1H8RC28</accession>